<proteinExistence type="predicted"/>
<dbReference type="STRING" id="1045558.SAMN05216175_11076"/>
<reference evidence="2" key="1">
    <citation type="submission" date="2016-10" db="EMBL/GenBank/DDBJ databases">
        <authorList>
            <person name="Varghese N."/>
            <person name="Submissions S."/>
        </authorList>
    </citation>
    <scope>NUCLEOTIDE SEQUENCE [LARGE SCALE GENOMIC DNA]</scope>
    <source>
        <strain evidence="2">CGMCC 1.10971</strain>
    </source>
</reference>
<keyword evidence="2" id="KW-1185">Reference proteome</keyword>
<dbReference type="SUPFAM" id="SSF81901">
    <property type="entry name" value="HCP-like"/>
    <property type="match status" value="1"/>
</dbReference>
<sequence length="160" mass="18431">MNSLMKWLAPGIFKLAFLLFRAPLFKNSRRKHQWIMRIFRFAADNDSCQALSVYGHLLHFRGEGIDNRIQGGIYLQRAADKGDMKAQYQMARIYESGFEHYFPASDEKSFHYYQLAASQGHALAISRMLKIYQLGELGQAVNAKEAERWQSLQPTLAITP</sequence>
<dbReference type="PANTHER" id="PTHR11102">
    <property type="entry name" value="SEL-1-LIKE PROTEIN"/>
    <property type="match status" value="1"/>
</dbReference>
<dbReference type="Gene3D" id="1.25.40.10">
    <property type="entry name" value="Tetratricopeptide repeat domain"/>
    <property type="match status" value="1"/>
</dbReference>
<protein>
    <submittedName>
        <fullName evidence="1">Sel1 repeat-containing protein</fullName>
    </submittedName>
</protein>
<dbReference type="Pfam" id="PF08238">
    <property type="entry name" value="Sel1"/>
    <property type="match status" value="2"/>
</dbReference>
<gene>
    <name evidence="1" type="ORF">SAMN05216175_11076</name>
</gene>
<dbReference type="AlphaFoldDB" id="A0A1I2TII7"/>
<organism evidence="1 2">
    <name type="scientific">Neptunomonas qingdaonensis</name>
    <dbReference type="NCBI Taxonomy" id="1045558"/>
    <lineage>
        <taxon>Bacteria</taxon>
        <taxon>Pseudomonadati</taxon>
        <taxon>Pseudomonadota</taxon>
        <taxon>Gammaproteobacteria</taxon>
        <taxon>Oceanospirillales</taxon>
        <taxon>Oceanospirillaceae</taxon>
        <taxon>Neptunomonas</taxon>
    </lineage>
</organism>
<evidence type="ECO:0000313" key="2">
    <source>
        <dbReference type="Proteomes" id="UP000198623"/>
    </source>
</evidence>
<dbReference type="InterPro" id="IPR006597">
    <property type="entry name" value="Sel1-like"/>
</dbReference>
<dbReference type="Proteomes" id="UP000198623">
    <property type="component" value="Unassembled WGS sequence"/>
</dbReference>
<dbReference type="InterPro" id="IPR050767">
    <property type="entry name" value="Sel1_AlgK"/>
</dbReference>
<dbReference type="EMBL" id="FOOU01000010">
    <property type="protein sequence ID" value="SFG64734.1"/>
    <property type="molecule type" value="Genomic_DNA"/>
</dbReference>
<dbReference type="SMART" id="SM00671">
    <property type="entry name" value="SEL1"/>
    <property type="match status" value="2"/>
</dbReference>
<dbReference type="OrthoDB" id="7024154at2"/>
<evidence type="ECO:0000313" key="1">
    <source>
        <dbReference type="EMBL" id="SFG64734.1"/>
    </source>
</evidence>
<accession>A0A1I2TII7</accession>
<dbReference type="PANTHER" id="PTHR11102:SF160">
    <property type="entry name" value="ERAD-ASSOCIATED E3 UBIQUITIN-PROTEIN LIGASE COMPONENT HRD3"/>
    <property type="match status" value="1"/>
</dbReference>
<dbReference type="InterPro" id="IPR011990">
    <property type="entry name" value="TPR-like_helical_dom_sf"/>
</dbReference>
<name>A0A1I2TII7_9GAMM</name>
<dbReference type="RefSeq" id="WP_090728785.1">
    <property type="nucleotide sequence ID" value="NZ_FOOU01000010.1"/>
</dbReference>